<evidence type="ECO:0000313" key="4">
    <source>
        <dbReference type="Proteomes" id="UP000478052"/>
    </source>
</evidence>
<feature type="domain" description="Transposable element P transposase-like RNase H" evidence="1">
    <location>
        <begin position="53"/>
        <end position="126"/>
    </location>
</feature>
<proteinExistence type="predicted"/>
<name>A0A6G0Y771_APHCR</name>
<dbReference type="Pfam" id="PF21787">
    <property type="entry name" value="TNP-like_RNaseH_N"/>
    <property type="match status" value="1"/>
</dbReference>
<accession>A0A6G0Y771</accession>
<dbReference type="Pfam" id="PF21789">
    <property type="entry name" value="TNP-like_RNaseH_C"/>
    <property type="match status" value="1"/>
</dbReference>
<evidence type="ECO:0000259" key="1">
    <source>
        <dbReference type="Pfam" id="PF21787"/>
    </source>
</evidence>
<gene>
    <name evidence="3" type="ORF">FWK35_00013683</name>
</gene>
<reference evidence="3 4" key="1">
    <citation type="submission" date="2019-08" db="EMBL/GenBank/DDBJ databases">
        <title>Whole genome of Aphis craccivora.</title>
        <authorList>
            <person name="Voronova N.V."/>
            <person name="Shulinski R.S."/>
            <person name="Bandarenka Y.V."/>
            <person name="Zhorov D.G."/>
            <person name="Warner D."/>
        </authorList>
    </citation>
    <scope>NUCLEOTIDE SEQUENCE [LARGE SCALE GENOMIC DNA]</scope>
    <source>
        <strain evidence="3">180601</strain>
        <tissue evidence="3">Whole Body</tissue>
    </source>
</reference>
<dbReference type="InterPro" id="IPR048367">
    <property type="entry name" value="TNP-like_RNaseH_C"/>
</dbReference>
<protein>
    <recommendedName>
        <fullName evidence="5">THAP-type domain-containing protein</fullName>
    </recommendedName>
</protein>
<comment type="caution">
    <text evidence="3">The sequence shown here is derived from an EMBL/GenBank/DDBJ whole genome shotgun (WGS) entry which is preliminary data.</text>
</comment>
<dbReference type="InterPro" id="IPR048365">
    <property type="entry name" value="TNP-like_RNaseH_N"/>
</dbReference>
<dbReference type="OrthoDB" id="7698657at2759"/>
<feature type="domain" description="Transposable element P transposase-like RNase H C-terminal" evidence="2">
    <location>
        <begin position="296"/>
        <end position="329"/>
    </location>
</feature>
<organism evidence="3 4">
    <name type="scientific">Aphis craccivora</name>
    <name type="common">Cowpea aphid</name>
    <dbReference type="NCBI Taxonomy" id="307492"/>
    <lineage>
        <taxon>Eukaryota</taxon>
        <taxon>Metazoa</taxon>
        <taxon>Ecdysozoa</taxon>
        <taxon>Arthropoda</taxon>
        <taxon>Hexapoda</taxon>
        <taxon>Insecta</taxon>
        <taxon>Pterygota</taxon>
        <taxon>Neoptera</taxon>
        <taxon>Paraneoptera</taxon>
        <taxon>Hemiptera</taxon>
        <taxon>Sternorrhyncha</taxon>
        <taxon>Aphidomorpha</taxon>
        <taxon>Aphidoidea</taxon>
        <taxon>Aphididae</taxon>
        <taxon>Aphidini</taxon>
        <taxon>Aphis</taxon>
        <taxon>Aphis</taxon>
    </lineage>
</organism>
<evidence type="ECO:0000259" key="2">
    <source>
        <dbReference type="Pfam" id="PF21789"/>
    </source>
</evidence>
<evidence type="ECO:0008006" key="5">
    <source>
        <dbReference type="Google" id="ProtNLM"/>
    </source>
</evidence>
<sequence length="355" mass="40770">MQCRNMGYWFLMRYQFEKTFLLSLILSPILDLPIDFGKEDEVCNQLPKSNSLDDLDNHGLVLLFHPLADTYTQPIAVFASRGPIKGDTLVKLLIKATILLEKSGVLVHGFVSDSALTNRKVWSELGISGKLEGSHSYIEHFNDSNRTFFAFSDTSHLIKSVRNRLYNKRELLVDPMEKPVELNHFRILHEYDKTISLENCDSTINFCIKFNEMFDALNRKVPFQGVHPDTNDYKVLQDTLKWLNNWEMRVKIEELNEQNFLTSNAAEGLRVTLNSTIDIIPYLIEVYNFSYVLTGKITQDNLEKFFGTIRQAAGANVHPGIPTFLQLYKLPYIYSLLKPPKFGNCTIEPSDDANE</sequence>
<dbReference type="EMBL" id="VUJU01005713">
    <property type="protein sequence ID" value="KAF0750453.1"/>
    <property type="molecule type" value="Genomic_DNA"/>
</dbReference>
<evidence type="ECO:0000313" key="3">
    <source>
        <dbReference type="EMBL" id="KAF0750453.1"/>
    </source>
</evidence>
<keyword evidence="4" id="KW-1185">Reference proteome</keyword>
<dbReference type="Proteomes" id="UP000478052">
    <property type="component" value="Unassembled WGS sequence"/>
</dbReference>
<dbReference type="AlphaFoldDB" id="A0A6G0Y771"/>